<keyword evidence="2" id="KW-1185">Reference proteome</keyword>
<dbReference type="EMBL" id="JAYMYQ010000006">
    <property type="protein sequence ID" value="KAK7322589.1"/>
    <property type="molecule type" value="Genomic_DNA"/>
</dbReference>
<gene>
    <name evidence="1" type="ORF">VNO77_25977</name>
</gene>
<evidence type="ECO:0000313" key="2">
    <source>
        <dbReference type="Proteomes" id="UP001367508"/>
    </source>
</evidence>
<comment type="caution">
    <text evidence="1">The sequence shown here is derived from an EMBL/GenBank/DDBJ whole genome shotgun (WGS) entry which is preliminary data.</text>
</comment>
<reference evidence="1 2" key="1">
    <citation type="submission" date="2024-01" db="EMBL/GenBank/DDBJ databases">
        <title>The genomes of 5 underutilized Papilionoideae crops provide insights into root nodulation and disease resistanc.</title>
        <authorList>
            <person name="Jiang F."/>
        </authorList>
    </citation>
    <scope>NUCLEOTIDE SEQUENCE [LARGE SCALE GENOMIC DNA]</scope>
    <source>
        <strain evidence="1">LVBAO_FW01</strain>
        <tissue evidence="1">Leaves</tissue>
    </source>
</reference>
<evidence type="ECO:0000313" key="1">
    <source>
        <dbReference type="EMBL" id="KAK7322589.1"/>
    </source>
</evidence>
<accession>A0AAN9KSF1</accession>
<dbReference type="AlphaFoldDB" id="A0AAN9KSF1"/>
<name>A0AAN9KSF1_CANGL</name>
<sequence>MYLSHTGGGERCLISKSLELSYKNSQEEQKRGKMHGCKESRFVNLRGGEPCPKESLAFGDQLFFLLAAGSF</sequence>
<protein>
    <submittedName>
        <fullName evidence="1">Uncharacterized protein</fullName>
    </submittedName>
</protein>
<dbReference type="Proteomes" id="UP001367508">
    <property type="component" value="Unassembled WGS sequence"/>
</dbReference>
<organism evidence="1 2">
    <name type="scientific">Canavalia gladiata</name>
    <name type="common">Sword bean</name>
    <name type="synonym">Dolichos gladiatus</name>
    <dbReference type="NCBI Taxonomy" id="3824"/>
    <lineage>
        <taxon>Eukaryota</taxon>
        <taxon>Viridiplantae</taxon>
        <taxon>Streptophyta</taxon>
        <taxon>Embryophyta</taxon>
        <taxon>Tracheophyta</taxon>
        <taxon>Spermatophyta</taxon>
        <taxon>Magnoliopsida</taxon>
        <taxon>eudicotyledons</taxon>
        <taxon>Gunneridae</taxon>
        <taxon>Pentapetalae</taxon>
        <taxon>rosids</taxon>
        <taxon>fabids</taxon>
        <taxon>Fabales</taxon>
        <taxon>Fabaceae</taxon>
        <taxon>Papilionoideae</taxon>
        <taxon>50 kb inversion clade</taxon>
        <taxon>NPAAA clade</taxon>
        <taxon>indigoferoid/millettioid clade</taxon>
        <taxon>Phaseoleae</taxon>
        <taxon>Canavalia</taxon>
    </lineage>
</organism>
<proteinExistence type="predicted"/>